<sequence>MGHHISALVTASPADQAQAARYELPCFLENGFTIIGLNAWHSDYWAEQLGIPHRNYSDIILDNDVTRFFARALGLGRYALISTDYFGGTGEQYAAVYEGDQTIMPATRGGINAALRLLGVQRQGWLDEFDTIGLGKHRSFDGYFERYYDLD</sequence>
<evidence type="ECO:0000313" key="2">
    <source>
        <dbReference type="Proteomes" id="UP000282184"/>
    </source>
</evidence>
<dbReference type="AlphaFoldDB" id="A0A431U1X8"/>
<reference evidence="1 2" key="1">
    <citation type="submission" date="2018-12" db="EMBL/GenBank/DDBJ databases">
        <title>Hymenobacter gummosus sp. nov., isolated from a spring.</title>
        <authorList>
            <person name="Nie L."/>
        </authorList>
    </citation>
    <scope>NUCLEOTIDE SEQUENCE [LARGE SCALE GENOMIC DNA]</scope>
    <source>
        <strain evidence="1 2">KCTC 52166</strain>
    </source>
</reference>
<gene>
    <name evidence="1" type="ORF">EJV47_13645</name>
</gene>
<name>A0A431U1X8_9BACT</name>
<accession>A0A431U1X8</accession>
<dbReference type="RefSeq" id="WP_126693716.1">
    <property type="nucleotide sequence ID" value="NZ_RXOF01000007.1"/>
</dbReference>
<dbReference type="Proteomes" id="UP000282184">
    <property type="component" value="Unassembled WGS sequence"/>
</dbReference>
<dbReference type="OrthoDB" id="4552017at2"/>
<protein>
    <submittedName>
        <fullName evidence="1">Uncharacterized protein</fullName>
    </submittedName>
</protein>
<keyword evidence="2" id="KW-1185">Reference proteome</keyword>
<dbReference type="EMBL" id="RXOF01000007">
    <property type="protein sequence ID" value="RTQ49185.1"/>
    <property type="molecule type" value="Genomic_DNA"/>
</dbReference>
<organism evidence="1 2">
    <name type="scientific">Hymenobacter gummosus</name>
    <dbReference type="NCBI Taxonomy" id="1776032"/>
    <lineage>
        <taxon>Bacteria</taxon>
        <taxon>Pseudomonadati</taxon>
        <taxon>Bacteroidota</taxon>
        <taxon>Cytophagia</taxon>
        <taxon>Cytophagales</taxon>
        <taxon>Hymenobacteraceae</taxon>
        <taxon>Hymenobacter</taxon>
    </lineage>
</organism>
<comment type="caution">
    <text evidence="1">The sequence shown here is derived from an EMBL/GenBank/DDBJ whole genome shotgun (WGS) entry which is preliminary data.</text>
</comment>
<evidence type="ECO:0000313" key="1">
    <source>
        <dbReference type="EMBL" id="RTQ49185.1"/>
    </source>
</evidence>
<proteinExistence type="predicted"/>